<dbReference type="GO" id="GO:0005506">
    <property type="term" value="F:iron ion binding"/>
    <property type="evidence" value="ECO:0007669"/>
    <property type="project" value="InterPro"/>
</dbReference>
<protein>
    <submittedName>
        <fullName evidence="2">Cytochrome p450 oxidoreductase</fullName>
    </submittedName>
</protein>
<evidence type="ECO:0000313" key="3">
    <source>
        <dbReference type="Proteomes" id="UP000652219"/>
    </source>
</evidence>
<dbReference type="InterPro" id="IPR036396">
    <property type="entry name" value="Cyt_P450_sf"/>
</dbReference>
<keyword evidence="3" id="KW-1185">Reference proteome</keyword>
<name>A0A8H6MW72_9PEZI</name>
<evidence type="ECO:0000256" key="1">
    <source>
        <dbReference type="SAM" id="MobiDB-lite"/>
    </source>
</evidence>
<dbReference type="GO" id="GO:0020037">
    <property type="term" value="F:heme binding"/>
    <property type="evidence" value="ECO:0007669"/>
    <property type="project" value="InterPro"/>
</dbReference>
<proteinExistence type="predicted"/>
<sequence>MVLTRNRQDASSNCTGDLGCSLLPLPSGRRQSQAAPTRAQAPPIVGNIRDLPPSGTPEYQHWLKFKDIYGPISSIDILGQKIIILHDRQVTHNLLVKS</sequence>
<dbReference type="AlphaFoldDB" id="A0A8H6MW72"/>
<dbReference type="Gene3D" id="1.10.630.10">
    <property type="entry name" value="Cytochrome P450"/>
    <property type="match status" value="1"/>
</dbReference>
<gene>
    <name evidence="2" type="ORF">CSOJ01_06362</name>
</gene>
<accession>A0A8H6MW72</accession>
<comment type="caution">
    <text evidence="2">The sequence shown here is derived from an EMBL/GenBank/DDBJ whole genome shotgun (WGS) entry which is preliminary data.</text>
</comment>
<dbReference type="Proteomes" id="UP000652219">
    <property type="component" value="Unassembled WGS sequence"/>
</dbReference>
<dbReference type="GO" id="GO:0016705">
    <property type="term" value="F:oxidoreductase activity, acting on paired donors, with incorporation or reduction of molecular oxygen"/>
    <property type="evidence" value="ECO:0007669"/>
    <property type="project" value="InterPro"/>
</dbReference>
<dbReference type="GO" id="GO:0004497">
    <property type="term" value="F:monooxygenase activity"/>
    <property type="evidence" value="ECO:0007669"/>
    <property type="project" value="InterPro"/>
</dbReference>
<reference evidence="2 3" key="1">
    <citation type="journal article" date="2020" name="Phytopathology">
        <title>Genome Sequence Resources of Colletotrichum truncatum, C. plurivorum, C. musicola, and C. sojae: Four Species Pathogenic to Soybean (Glycine max).</title>
        <authorList>
            <person name="Rogerio F."/>
            <person name="Boufleur T.R."/>
            <person name="Ciampi-Guillardi M."/>
            <person name="Sukno S.A."/>
            <person name="Thon M.R."/>
            <person name="Massola Junior N.S."/>
            <person name="Baroncelli R."/>
        </authorList>
    </citation>
    <scope>NUCLEOTIDE SEQUENCE [LARGE SCALE GENOMIC DNA]</scope>
    <source>
        <strain evidence="2 3">LFN0009</strain>
    </source>
</reference>
<organism evidence="2 3">
    <name type="scientific">Colletotrichum sojae</name>
    <dbReference type="NCBI Taxonomy" id="2175907"/>
    <lineage>
        <taxon>Eukaryota</taxon>
        <taxon>Fungi</taxon>
        <taxon>Dikarya</taxon>
        <taxon>Ascomycota</taxon>
        <taxon>Pezizomycotina</taxon>
        <taxon>Sordariomycetes</taxon>
        <taxon>Hypocreomycetidae</taxon>
        <taxon>Glomerellales</taxon>
        <taxon>Glomerellaceae</taxon>
        <taxon>Colletotrichum</taxon>
        <taxon>Colletotrichum orchidearum species complex</taxon>
    </lineage>
</organism>
<feature type="region of interest" description="Disordered" evidence="1">
    <location>
        <begin position="25"/>
        <end position="51"/>
    </location>
</feature>
<dbReference type="EMBL" id="WIGN01000087">
    <property type="protein sequence ID" value="KAF6810421.1"/>
    <property type="molecule type" value="Genomic_DNA"/>
</dbReference>
<evidence type="ECO:0000313" key="2">
    <source>
        <dbReference type="EMBL" id="KAF6810421.1"/>
    </source>
</evidence>